<organism evidence="1">
    <name type="scientific">Myoviridae sp. ctBCv9</name>
    <dbReference type="NCBI Taxonomy" id="2825045"/>
    <lineage>
        <taxon>Viruses</taxon>
        <taxon>Duplodnaviria</taxon>
        <taxon>Heunggongvirae</taxon>
        <taxon>Uroviricota</taxon>
        <taxon>Caudoviricetes</taxon>
    </lineage>
</organism>
<keyword evidence="1" id="KW-0436">Ligase</keyword>
<dbReference type="EMBL" id="BK016019">
    <property type="protein sequence ID" value="DAF90002.1"/>
    <property type="molecule type" value="Genomic_DNA"/>
</dbReference>
<dbReference type="GO" id="GO:0016874">
    <property type="term" value="F:ligase activity"/>
    <property type="evidence" value="ECO:0007669"/>
    <property type="project" value="UniProtKB-KW"/>
</dbReference>
<name>A0A8S5U6C7_9CAUD</name>
<protein>
    <submittedName>
        <fullName evidence="1">RimK-related lysine biosynthesis protein, Probable-dependent amine/thiol ligase family Amino-group</fullName>
    </submittedName>
</protein>
<sequence>MVVDGTWVYRCPICGKALQHIEPGSVIYNTPIYCRRCKVSHYPTIFEGRELDTDVPFPITHVQTEE</sequence>
<reference evidence="1" key="1">
    <citation type="journal article" date="2021" name="Proc. Natl. Acad. Sci. U.S.A.">
        <title>A Catalog of Tens of Thousands of Viruses from Human Metagenomes Reveals Hidden Associations with Chronic Diseases.</title>
        <authorList>
            <person name="Tisza M.J."/>
            <person name="Buck C.B."/>
        </authorList>
    </citation>
    <scope>NUCLEOTIDE SEQUENCE</scope>
    <source>
        <strain evidence="1">CtBCv9</strain>
    </source>
</reference>
<proteinExistence type="predicted"/>
<accession>A0A8S5U6C7</accession>
<evidence type="ECO:0000313" key="1">
    <source>
        <dbReference type="EMBL" id="DAF90002.1"/>
    </source>
</evidence>